<protein>
    <recommendedName>
        <fullName evidence="6">S1 RNA binding domain</fullName>
    </recommendedName>
</protein>
<feature type="domain" description="Conserved virulence factor B-like winged helix" evidence="3">
    <location>
        <begin position="259"/>
        <end position="302"/>
    </location>
</feature>
<accession>T1CQM9</accession>
<dbReference type="eggNOG" id="COG2996">
    <property type="taxonomic scope" value="Bacteria"/>
</dbReference>
<dbReference type="InterPro" id="IPR040764">
    <property type="entry name" value="CvfB_WH"/>
</dbReference>
<organism evidence="4 5">
    <name type="scientific">Helicobacter fennelliae MRY12-0050</name>
    <dbReference type="NCBI Taxonomy" id="1325130"/>
    <lineage>
        <taxon>Bacteria</taxon>
        <taxon>Pseudomonadati</taxon>
        <taxon>Campylobacterota</taxon>
        <taxon>Epsilonproteobacteria</taxon>
        <taxon>Campylobacterales</taxon>
        <taxon>Helicobacteraceae</taxon>
        <taxon>Helicobacter</taxon>
    </lineage>
</organism>
<sequence>MNTLQIARFTQNGAYLCDPHNPHNEESCFVGEKEYKEVLLPQKFLNPQMHLGEMIEVFIYTDSLDRLVATTQKPKALLGEIVALRVVKQEAMGCFLDLGLDKDIFMPTKNPKHYQIDSLAVVHITQDKSGRLIAKLGIKEILKPCTFKNFYPKRVRILPFARSNLGVSCVVEGKFLGLVYEKNALQIGIESIGFVHKVRDDGKIDIHLQSASNVANDAQKIMDLLGVARKNTNQNPNTMGKKVSKKIELERETKNEIGGEILALHYDSSPESIFATLHMSKKAFKRALSALVAQGRVEVVPKVGIKARI</sequence>
<comment type="similarity">
    <text evidence="1">Belongs to the CvfB family.</text>
</comment>
<dbReference type="InterPro" id="IPR036388">
    <property type="entry name" value="WH-like_DNA-bd_sf"/>
</dbReference>
<feature type="domain" description="Conserved virulence factor B first S1" evidence="2">
    <location>
        <begin position="24"/>
        <end position="72"/>
    </location>
</feature>
<dbReference type="InterPro" id="IPR039566">
    <property type="entry name" value="CvfB_S1_st"/>
</dbReference>
<evidence type="ECO:0008006" key="6">
    <source>
        <dbReference type="Google" id="ProtNLM"/>
    </source>
</evidence>
<dbReference type="InterPro" id="IPR012340">
    <property type="entry name" value="NA-bd_OB-fold"/>
</dbReference>
<dbReference type="Gene3D" id="2.40.50.140">
    <property type="entry name" value="Nucleic acid-binding proteins"/>
    <property type="match status" value="1"/>
</dbReference>
<dbReference type="AlphaFoldDB" id="T1CQM9"/>
<dbReference type="Gene3D" id="1.10.10.10">
    <property type="entry name" value="Winged helix-like DNA-binding domain superfamily/Winged helix DNA-binding domain"/>
    <property type="match status" value="1"/>
</dbReference>
<dbReference type="InterPro" id="IPR014464">
    <property type="entry name" value="CvfB_fam"/>
</dbReference>
<dbReference type="Pfam" id="PF17783">
    <property type="entry name" value="WHD_CvfB"/>
    <property type="match status" value="1"/>
</dbReference>
<gene>
    <name evidence="4" type="ORF">HFN_0170</name>
</gene>
<evidence type="ECO:0000256" key="1">
    <source>
        <dbReference type="PIRNR" id="PIRNR012524"/>
    </source>
</evidence>
<dbReference type="EMBL" id="BASD01000012">
    <property type="protein sequence ID" value="GAD19039.1"/>
    <property type="molecule type" value="Genomic_DNA"/>
</dbReference>
<dbReference type="STRING" id="1325130.HFN_0170"/>
<comment type="caution">
    <text evidence="4">The sequence shown here is derived from an EMBL/GenBank/DDBJ whole genome shotgun (WGS) entry which is preliminary data.</text>
</comment>
<dbReference type="PANTHER" id="PTHR37296">
    <property type="entry name" value="CONSERVED VIRULENCE FACTOR B"/>
    <property type="match status" value="1"/>
</dbReference>
<dbReference type="PANTHER" id="PTHR37296:SF1">
    <property type="entry name" value="CONSERVED VIRULENCE FACTOR B"/>
    <property type="match status" value="1"/>
</dbReference>
<dbReference type="Proteomes" id="UP000018143">
    <property type="component" value="Unassembled WGS sequence"/>
</dbReference>
<keyword evidence="5" id="KW-1185">Reference proteome</keyword>
<name>T1CQM9_9HELI</name>
<evidence type="ECO:0000313" key="4">
    <source>
        <dbReference type="EMBL" id="GAD19039.1"/>
    </source>
</evidence>
<evidence type="ECO:0000259" key="3">
    <source>
        <dbReference type="Pfam" id="PF17783"/>
    </source>
</evidence>
<evidence type="ECO:0000259" key="2">
    <source>
        <dbReference type="Pfam" id="PF13509"/>
    </source>
</evidence>
<reference evidence="4 5" key="1">
    <citation type="journal article" date="2013" name="Genome Announc.">
        <title>Draft Genome Sequence of Helicobacter fennelliae Strain MRY12-0050, Isolated from a Bacteremia Patient.</title>
        <authorList>
            <person name="Rimbara E."/>
            <person name="Matsui M."/>
            <person name="Mori S."/>
            <person name="Suzuki S."/>
            <person name="Suzuki M."/>
            <person name="Kim H."/>
            <person name="Sekizuka T."/>
            <person name="Kuroda M."/>
            <person name="Shibayama K."/>
        </authorList>
    </citation>
    <scope>NUCLEOTIDE SEQUENCE [LARGE SCALE GENOMIC DNA]</scope>
    <source>
        <strain evidence="4 5">MRY12-0050</strain>
    </source>
</reference>
<dbReference type="Pfam" id="PF13509">
    <property type="entry name" value="S1_2"/>
    <property type="match status" value="1"/>
</dbReference>
<evidence type="ECO:0000313" key="5">
    <source>
        <dbReference type="Proteomes" id="UP000018143"/>
    </source>
</evidence>
<dbReference type="PIRSF" id="PIRSF012524">
    <property type="entry name" value="YitL_S1"/>
    <property type="match status" value="1"/>
</dbReference>
<proteinExistence type="inferred from homology"/>